<keyword evidence="1" id="KW-0472">Membrane</keyword>
<dbReference type="AlphaFoldDB" id="A0A5B0RHW6"/>
<keyword evidence="1" id="KW-1133">Transmembrane helix</keyword>
<dbReference type="Proteomes" id="UP000325313">
    <property type="component" value="Unassembled WGS sequence"/>
</dbReference>
<accession>A0A5B0RHW6</accession>
<protein>
    <submittedName>
        <fullName evidence="2">Uncharacterized protein</fullName>
    </submittedName>
</protein>
<organism evidence="2 3">
    <name type="scientific">Puccinia graminis f. sp. tritici</name>
    <dbReference type="NCBI Taxonomy" id="56615"/>
    <lineage>
        <taxon>Eukaryota</taxon>
        <taxon>Fungi</taxon>
        <taxon>Dikarya</taxon>
        <taxon>Basidiomycota</taxon>
        <taxon>Pucciniomycotina</taxon>
        <taxon>Pucciniomycetes</taxon>
        <taxon>Pucciniales</taxon>
        <taxon>Pucciniaceae</taxon>
        <taxon>Puccinia</taxon>
    </lineage>
</organism>
<sequence length="97" mass="11083">MNQPTFDLPHHSFDPTFTYSLGVSNWFMIPYIPRLILLNRIPKHNQLIMIPQPIKIHLLNPSSTSPRQTAKLELLCFGRSTGRVPSSPPIIPKSPHF</sequence>
<name>A0A5B0RHW6_PUCGR</name>
<reference evidence="2 3" key="1">
    <citation type="submission" date="2019-05" db="EMBL/GenBank/DDBJ databases">
        <title>Emergence of the Ug99 lineage of the wheat stem rust pathogen through somatic hybridization.</title>
        <authorList>
            <person name="Li F."/>
            <person name="Upadhyaya N.M."/>
            <person name="Sperschneider J."/>
            <person name="Matny O."/>
            <person name="Nguyen-Phuc H."/>
            <person name="Mago R."/>
            <person name="Raley C."/>
            <person name="Miller M.E."/>
            <person name="Silverstein K.A.T."/>
            <person name="Henningsen E."/>
            <person name="Hirsch C.D."/>
            <person name="Visser B."/>
            <person name="Pretorius Z.A."/>
            <person name="Steffenson B.J."/>
            <person name="Schwessinger B."/>
            <person name="Dodds P.N."/>
            <person name="Figueroa M."/>
        </authorList>
    </citation>
    <scope>NUCLEOTIDE SEQUENCE [LARGE SCALE GENOMIC DNA]</scope>
    <source>
        <strain evidence="2 3">Ug99</strain>
    </source>
</reference>
<keyword evidence="1" id="KW-0812">Transmembrane</keyword>
<evidence type="ECO:0000313" key="2">
    <source>
        <dbReference type="EMBL" id="KAA1125022.1"/>
    </source>
</evidence>
<comment type="caution">
    <text evidence="2">The sequence shown here is derived from an EMBL/GenBank/DDBJ whole genome shotgun (WGS) entry which is preliminary data.</text>
</comment>
<evidence type="ECO:0000256" key="1">
    <source>
        <dbReference type="SAM" id="Phobius"/>
    </source>
</evidence>
<proteinExistence type="predicted"/>
<feature type="transmembrane region" description="Helical" evidence="1">
    <location>
        <begin position="17"/>
        <end position="37"/>
    </location>
</feature>
<evidence type="ECO:0000313" key="3">
    <source>
        <dbReference type="Proteomes" id="UP000325313"/>
    </source>
</evidence>
<gene>
    <name evidence="2" type="ORF">PGTUg99_000201</name>
</gene>
<dbReference type="EMBL" id="VDEP01000188">
    <property type="protein sequence ID" value="KAA1125022.1"/>
    <property type="molecule type" value="Genomic_DNA"/>
</dbReference>